<accession>A0ABR2TVL2</accession>
<proteinExistence type="predicted"/>
<dbReference type="Proteomes" id="UP001396334">
    <property type="component" value="Unassembled WGS sequence"/>
</dbReference>
<organism evidence="1 2">
    <name type="scientific">Hibiscus sabdariffa</name>
    <name type="common">roselle</name>
    <dbReference type="NCBI Taxonomy" id="183260"/>
    <lineage>
        <taxon>Eukaryota</taxon>
        <taxon>Viridiplantae</taxon>
        <taxon>Streptophyta</taxon>
        <taxon>Embryophyta</taxon>
        <taxon>Tracheophyta</taxon>
        <taxon>Spermatophyta</taxon>
        <taxon>Magnoliopsida</taxon>
        <taxon>eudicotyledons</taxon>
        <taxon>Gunneridae</taxon>
        <taxon>Pentapetalae</taxon>
        <taxon>rosids</taxon>
        <taxon>malvids</taxon>
        <taxon>Malvales</taxon>
        <taxon>Malvaceae</taxon>
        <taxon>Malvoideae</taxon>
        <taxon>Hibiscus</taxon>
    </lineage>
</organism>
<comment type="caution">
    <text evidence="1">The sequence shown here is derived from an EMBL/GenBank/DDBJ whole genome shotgun (WGS) entry which is preliminary data.</text>
</comment>
<dbReference type="EMBL" id="JBBPBN010000004">
    <property type="protein sequence ID" value="KAK9041472.1"/>
    <property type="molecule type" value="Genomic_DNA"/>
</dbReference>
<keyword evidence="2" id="KW-1185">Reference proteome</keyword>
<sequence>MIPTPGMSHNINPSIMVTSSIDTSMSVANASIASMNFNTGSLLPTASMNNGSFGRSEGYGYGMNNNNSFGSENLYGSATSVRSMANPQN</sequence>
<protein>
    <submittedName>
        <fullName evidence="1">Uncharacterized protein</fullName>
    </submittedName>
</protein>
<evidence type="ECO:0000313" key="2">
    <source>
        <dbReference type="Proteomes" id="UP001396334"/>
    </source>
</evidence>
<gene>
    <name evidence="1" type="ORF">V6N11_016572</name>
</gene>
<evidence type="ECO:0000313" key="1">
    <source>
        <dbReference type="EMBL" id="KAK9041472.1"/>
    </source>
</evidence>
<name>A0ABR2TVL2_9ROSI</name>
<reference evidence="1 2" key="1">
    <citation type="journal article" date="2024" name="G3 (Bethesda)">
        <title>Genome assembly of Hibiscus sabdariffa L. provides insights into metabolisms of medicinal natural products.</title>
        <authorList>
            <person name="Kim T."/>
        </authorList>
    </citation>
    <scope>NUCLEOTIDE SEQUENCE [LARGE SCALE GENOMIC DNA]</scope>
    <source>
        <strain evidence="1">TK-2024</strain>
        <tissue evidence="1">Old leaves</tissue>
    </source>
</reference>